<keyword evidence="8" id="KW-0061">Asparagine biosynthesis</keyword>
<dbReference type="SUPFAM" id="SSF56235">
    <property type="entry name" value="N-terminal nucleophile aminohydrolases (Ntn hydrolases)"/>
    <property type="match status" value="1"/>
</dbReference>
<evidence type="ECO:0000256" key="4">
    <source>
        <dbReference type="ARBA" id="ARBA00022741"/>
    </source>
</evidence>
<evidence type="ECO:0000313" key="13">
    <source>
        <dbReference type="Proteomes" id="UP000239089"/>
    </source>
</evidence>
<keyword evidence="5 9" id="KW-0067">ATP-binding</keyword>
<sequence length="679" mass="75814">MCGIGGVMSSAAEAAPTFGEMRRMVAMLSHRGPDGYGLYRDDQVGLVHSRLSIIDLAGGAQPLSNEDGSVWLTFNGEIFNYIELRQNLAELGHRFSTSGDSEVIVHCYERYGSRAWEMLNGQFAFALWDSRRRLLWLVRDRLGILPLHYARARGHVVFASEAKAIFAGGRIAPRVDPEGLCQAFTTWSAMAPRSAFQDIRQVPPATALCFDSALCAREQTYWRVHPARPSFAKGSADDALEAQLKRSVALRLRADVPVGAYVSGGLDSSVITSLAAEARGHVETFGIRFADPRFDETREQRLVAKHLGVHHHELLCSASDIRDALPETVWHCETPLLRTSPVPLFLLSQAVKAAGVKTVLTGEGADELLCGYTIFKEDQIRRFWARSPQSTMRPALLQRIHHYVGAEGARQNAVWQSFFSHKLLETAHPFYSHLIRWRNTAWTLRLLAPEIRNSLPLESMFADMAAELPPDWSAWDPVTRAQYIEIQGFMSSYLLSCQGDRVAMAHGVEARYPFLDPDFVDFCFTLETTDKMIGTRDKIALRRVARRRLPPEISGRRKQPFRAPIAAALFDRDEATFEDALSPSNLAASGYFDTTAVTQLLARARARGRSLGEREEMGLIGVLTLQLLNDAFGPQFRQRALEAEALLAGMRCDVWVDRAIDKPSIPPPHSVLSAFEVRH</sequence>
<dbReference type="Pfam" id="PF00733">
    <property type="entry name" value="Asn_synthase"/>
    <property type="match status" value="1"/>
</dbReference>
<dbReference type="GO" id="GO:0004066">
    <property type="term" value="F:asparagine synthase (glutamine-hydrolyzing) activity"/>
    <property type="evidence" value="ECO:0007669"/>
    <property type="project" value="UniProtKB-EC"/>
</dbReference>
<dbReference type="InterPro" id="IPR033738">
    <property type="entry name" value="AsnB_N"/>
</dbReference>
<proteinExistence type="inferred from homology"/>
<dbReference type="InterPro" id="IPR001962">
    <property type="entry name" value="Asn_synthase"/>
</dbReference>
<dbReference type="InterPro" id="IPR017932">
    <property type="entry name" value="GATase_2_dom"/>
</dbReference>
<evidence type="ECO:0000256" key="9">
    <source>
        <dbReference type="PIRSR" id="PIRSR001589-2"/>
    </source>
</evidence>
<dbReference type="InterPro" id="IPR051786">
    <property type="entry name" value="ASN_synthetase/amidase"/>
</dbReference>
<evidence type="ECO:0000256" key="7">
    <source>
        <dbReference type="ARBA" id="ARBA00048741"/>
    </source>
</evidence>
<evidence type="ECO:0000256" key="10">
    <source>
        <dbReference type="PIRSR" id="PIRSR001589-3"/>
    </source>
</evidence>
<reference evidence="12 13" key="1">
    <citation type="journal article" date="2018" name="Arch. Microbiol.">
        <title>New insights into the metabolic potential of the phototrophic purple bacterium Rhodopila globiformis DSM 161(T) from its draft genome sequence and evidence for a vanadium-dependent nitrogenase.</title>
        <authorList>
            <person name="Imhoff J.F."/>
            <person name="Rahn T."/>
            <person name="Kunzel S."/>
            <person name="Neulinger S.C."/>
        </authorList>
    </citation>
    <scope>NUCLEOTIDE SEQUENCE [LARGE SCALE GENOMIC DNA]</scope>
    <source>
        <strain evidence="12 13">DSM 16996</strain>
    </source>
</reference>
<evidence type="ECO:0000256" key="2">
    <source>
        <dbReference type="ARBA" id="ARBA00005752"/>
    </source>
</evidence>
<keyword evidence="6 8" id="KW-0315">Glutamine amidotransferase</keyword>
<dbReference type="InterPro" id="IPR014729">
    <property type="entry name" value="Rossmann-like_a/b/a_fold"/>
</dbReference>
<dbReference type="Gene3D" id="3.60.20.10">
    <property type="entry name" value="Glutamine Phosphoribosylpyrophosphate, subunit 1, domain 1"/>
    <property type="match status" value="1"/>
</dbReference>
<feature type="binding site" evidence="9">
    <location>
        <position position="287"/>
    </location>
    <ligand>
        <name>ATP</name>
        <dbReference type="ChEBI" id="CHEBI:30616"/>
    </ligand>
</feature>
<dbReference type="GO" id="GO:0006529">
    <property type="term" value="P:asparagine biosynthetic process"/>
    <property type="evidence" value="ECO:0007669"/>
    <property type="project" value="UniProtKB-KW"/>
</dbReference>
<comment type="similarity">
    <text evidence="2">Belongs to the asparagine synthetase family.</text>
</comment>
<comment type="caution">
    <text evidence="12">The sequence shown here is derived from an EMBL/GenBank/DDBJ whole genome shotgun (WGS) entry which is preliminary data.</text>
</comment>
<dbReference type="SUPFAM" id="SSF52402">
    <property type="entry name" value="Adenine nucleotide alpha hydrolases-like"/>
    <property type="match status" value="1"/>
</dbReference>
<keyword evidence="4 9" id="KW-0547">Nucleotide-binding</keyword>
<evidence type="ECO:0000256" key="6">
    <source>
        <dbReference type="ARBA" id="ARBA00022962"/>
    </source>
</evidence>
<dbReference type="CDD" id="cd00712">
    <property type="entry name" value="AsnB"/>
    <property type="match status" value="1"/>
</dbReference>
<dbReference type="Pfam" id="PF13537">
    <property type="entry name" value="GATase_7"/>
    <property type="match status" value="1"/>
</dbReference>
<protein>
    <recommendedName>
        <fullName evidence="3">asparagine synthase (glutamine-hydrolyzing)</fullName>
        <ecNumber evidence="3">6.3.5.4</ecNumber>
    </recommendedName>
</protein>
<dbReference type="PROSITE" id="PS51278">
    <property type="entry name" value="GATASE_TYPE_2"/>
    <property type="match status" value="1"/>
</dbReference>
<dbReference type="AlphaFoldDB" id="A0A2S6N9J3"/>
<dbReference type="NCBIfam" id="TIGR01536">
    <property type="entry name" value="asn_synth_AEB"/>
    <property type="match status" value="1"/>
</dbReference>
<feature type="site" description="Important for beta-aspartyl-AMP intermediate formation" evidence="10">
    <location>
        <position position="363"/>
    </location>
</feature>
<feature type="domain" description="Glutamine amidotransferase type-2" evidence="11">
    <location>
        <begin position="2"/>
        <end position="213"/>
    </location>
</feature>
<keyword evidence="13" id="KW-1185">Reference proteome</keyword>
<dbReference type="CDD" id="cd01991">
    <property type="entry name" value="Asn_synthase_B_C"/>
    <property type="match status" value="1"/>
</dbReference>
<name>A0A2S6N9J3_9HYPH</name>
<keyword evidence="8" id="KW-0028">Amino-acid biosynthesis</keyword>
<dbReference type="PIRSF" id="PIRSF001589">
    <property type="entry name" value="Asn_synthetase_glu-h"/>
    <property type="match status" value="1"/>
</dbReference>
<gene>
    <name evidence="12" type="ORF">CCR94_09580</name>
</gene>
<feature type="binding site" evidence="9">
    <location>
        <position position="100"/>
    </location>
    <ligand>
        <name>L-glutamine</name>
        <dbReference type="ChEBI" id="CHEBI:58359"/>
    </ligand>
</feature>
<comment type="catalytic activity">
    <reaction evidence="7">
        <text>L-aspartate + L-glutamine + ATP + H2O = L-asparagine + L-glutamate + AMP + diphosphate + H(+)</text>
        <dbReference type="Rhea" id="RHEA:12228"/>
        <dbReference type="ChEBI" id="CHEBI:15377"/>
        <dbReference type="ChEBI" id="CHEBI:15378"/>
        <dbReference type="ChEBI" id="CHEBI:29985"/>
        <dbReference type="ChEBI" id="CHEBI:29991"/>
        <dbReference type="ChEBI" id="CHEBI:30616"/>
        <dbReference type="ChEBI" id="CHEBI:33019"/>
        <dbReference type="ChEBI" id="CHEBI:58048"/>
        <dbReference type="ChEBI" id="CHEBI:58359"/>
        <dbReference type="ChEBI" id="CHEBI:456215"/>
        <dbReference type="EC" id="6.3.5.4"/>
    </reaction>
</comment>
<evidence type="ECO:0000256" key="5">
    <source>
        <dbReference type="ARBA" id="ARBA00022840"/>
    </source>
</evidence>
<dbReference type="Gene3D" id="3.40.50.620">
    <property type="entry name" value="HUPs"/>
    <property type="match status" value="2"/>
</dbReference>
<dbReference type="PANTHER" id="PTHR43284">
    <property type="entry name" value="ASPARAGINE SYNTHETASE (GLUTAMINE-HYDROLYZING)"/>
    <property type="match status" value="1"/>
</dbReference>
<accession>A0A2S6N9J3</accession>
<organism evidence="12 13">
    <name type="scientific">Rhodoblastus sphagnicola</name>
    <dbReference type="NCBI Taxonomy" id="333368"/>
    <lineage>
        <taxon>Bacteria</taxon>
        <taxon>Pseudomonadati</taxon>
        <taxon>Pseudomonadota</taxon>
        <taxon>Alphaproteobacteria</taxon>
        <taxon>Hyphomicrobiales</taxon>
        <taxon>Rhodoblastaceae</taxon>
        <taxon>Rhodoblastus</taxon>
    </lineage>
</organism>
<dbReference type="Proteomes" id="UP000239089">
    <property type="component" value="Unassembled WGS sequence"/>
</dbReference>
<evidence type="ECO:0000256" key="1">
    <source>
        <dbReference type="ARBA" id="ARBA00005187"/>
    </source>
</evidence>
<comment type="pathway">
    <text evidence="1">Amino-acid biosynthesis; L-asparagine biosynthesis; L-asparagine from L-aspartate (L-Gln route): step 1/1.</text>
</comment>
<evidence type="ECO:0000259" key="11">
    <source>
        <dbReference type="PROSITE" id="PS51278"/>
    </source>
</evidence>
<feature type="active site" description="For GATase activity" evidence="8">
    <location>
        <position position="2"/>
    </location>
</feature>
<dbReference type="EC" id="6.3.5.4" evidence="3"/>
<dbReference type="GO" id="GO:0005829">
    <property type="term" value="C:cytosol"/>
    <property type="evidence" value="ECO:0007669"/>
    <property type="project" value="TreeGrafter"/>
</dbReference>
<dbReference type="InterPro" id="IPR006426">
    <property type="entry name" value="Asn_synth_AEB"/>
</dbReference>
<evidence type="ECO:0000313" key="12">
    <source>
        <dbReference type="EMBL" id="PPQ31292.1"/>
    </source>
</evidence>
<dbReference type="EMBL" id="NHSJ01000060">
    <property type="protein sequence ID" value="PPQ31292.1"/>
    <property type="molecule type" value="Genomic_DNA"/>
</dbReference>
<evidence type="ECO:0000256" key="8">
    <source>
        <dbReference type="PIRSR" id="PIRSR001589-1"/>
    </source>
</evidence>
<dbReference type="PANTHER" id="PTHR43284:SF1">
    <property type="entry name" value="ASPARAGINE SYNTHETASE"/>
    <property type="match status" value="1"/>
</dbReference>
<dbReference type="GO" id="GO:0005524">
    <property type="term" value="F:ATP binding"/>
    <property type="evidence" value="ECO:0007669"/>
    <property type="project" value="UniProtKB-KW"/>
</dbReference>
<dbReference type="InterPro" id="IPR029055">
    <property type="entry name" value="Ntn_hydrolases_N"/>
</dbReference>
<dbReference type="RefSeq" id="WP_104507657.1">
    <property type="nucleotide sequence ID" value="NZ_JACIGC010000027.1"/>
</dbReference>
<evidence type="ECO:0000256" key="3">
    <source>
        <dbReference type="ARBA" id="ARBA00012737"/>
    </source>
</evidence>